<feature type="compositionally biased region" description="Low complexity" evidence="1">
    <location>
        <begin position="270"/>
        <end position="293"/>
    </location>
</feature>
<feature type="compositionally biased region" description="Basic residues" evidence="1">
    <location>
        <begin position="208"/>
        <end position="219"/>
    </location>
</feature>
<feature type="region of interest" description="Disordered" evidence="1">
    <location>
        <begin position="1"/>
        <end position="69"/>
    </location>
</feature>
<feature type="region of interest" description="Disordered" evidence="1">
    <location>
        <begin position="389"/>
        <end position="524"/>
    </location>
</feature>
<reference evidence="2" key="3">
    <citation type="submission" date="2021-05" db="UniProtKB">
        <authorList>
            <consortium name="EnsemblPlants"/>
        </authorList>
    </citation>
    <scope>IDENTIFICATION</scope>
    <source>
        <strain evidence="2">cv. B73</strain>
    </source>
</reference>
<keyword evidence="3" id="KW-1185">Reference proteome</keyword>
<accession>A0A804PZK1</accession>
<dbReference type="InParanoid" id="A0A804PZK1"/>
<feature type="compositionally biased region" description="Polar residues" evidence="1">
    <location>
        <begin position="100"/>
        <end position="111"/>
    </location>
</feature>
<dbReference type="Proteomes" id="UP000007305">
    <property type="component" value="Chromosome 6"/>
</dbReference>
<name>A0A804PZK1_MAIZE</name>
<feature type="compositionally biased region" description="Basic residues" evidence="1">
    <location>
        <begin position="113"/>
        <end position="128"/>
    </location>
</feature>
<feature type="compositionally biased region" description="Gly residues" evidence="1">
    <location>
        <begin position="254"/>
        <end position="268"/>
    </location>
</feature>
<evidence type="ECO:0000256" key="1">
    <source>
        <dbReference type="SAM" id="MobiDB-lite"/>
    </source>
</evidence>
<reference evidence="2" key="2">
    <citation type="submission" date="2019-07" db="EMBL/GenBank/DDBJ databases">
        <authorList>
            <person name="Seetharam A."/>
            <person name="Woodhouse M."/>
            <person name="Cannon E."/>
        </authorList>
    </citation>
    <scope>NUCLEOTIDE SEQUENCE [LARGE SCALE GENOMIC DNA]</scope>
    <source>
        <strain evidence="2">cv. B73</strain>
    </source>
</reference>
<dbReference type="AlphaFoldDB" id="A0A804PZK1"/>
<protein>
    <submittedName>
        <fullName evidence="2">Uncharacterized protein</fullName>
    </submittedName>
</protein>
<organism evidence="2 3">
    <name type="scientific">Zea mays</name>
    <name type="common">Maize</name>
    <dbReference type="NCBI Taxonomy" id="4577"/>
    <lineage>
        <taxon>Eukaryota</taxon>
        <taxon>Viridiplantae</taxon>
        <taxon>Streptophyta</taxon>
        <taxon>Embryophyta</taxon>
        <taxon>Tracheophyta</taxon>
        <taxon>Spermatophyta</taxon>
        <taxon>Magnoliopsida</taxon>
        <taxon>Liliopsida</taxon>
        <taxon>Poales</taxon>
        <taxon>Poaceae</taxon>
        <taxon>PACMAD clade</taxon>
        <taxon>Panicoideae</taxon>
        <taxon>Andropogonodae</taxon>
        <taxon>Andropogoneae</taxon>
        <taxon>Tripsacinae</taxon>
        <taxon>Zea</taxon>
    </lineage>
</organism>
<feature type="compositionally biased region" description="Basic residues" evidence="1">
    <location>
        <begin position="500"/>
        <end position="509"/>
    </location>
</feature>
<feature type="compositionally biased region" description="Basic residues" evidence="1">
    <location>
        <begin position="294"/>
        <end position="303"/>
    </location>
</feature>
<feature type="compositionally biased region" description="Basic residues" evidence="1">
    <location>
        <begin position="319"/>
        <end position="332"/>
    </location>
</feature>
<evidence type="ECO:0000313" key="2">
    <source>
        <dbReference type="EnsemblPlants" id="Zm00001eb286330_P001"/>
    </source>
</evidence>
<dbReference type="EnsemblPlants" id="Zm00001eb286330_T001">
    <property type="protein sequence ID" value="Zm00001eb286330_P001"/>
    <property type="gene ID" value="Zm00001eb286330"/>
</dbReference>
<reference evidence="3" key="1">
    <citation type="journal article" date="2009" name="Science">
        <title>The B73 maize genome: complexity, diversity, and dynamics.</title>
        <authorList>
            <person name="Schnable P.S."/>
            <person name="Ware D."/>
            <person name="Fulton R.S."/>
            <person name="Stein J.C."/>
            <person name="Wei F."/>
            <person name="Pasternak S."/>
            <person name="Liang C."/>
            <person name="Zhang J."/>
            <person name="Fulton L."/>
            <person name="Graves T.A."/>
            <person name="Minx P."/>
            <person name="Reily A.D."/>
            <person name="Courtney L."/>
            <person name="Kruchowski S.S."/>
            <person name="Tomlinson C."/>
            <person name="Strong C."/>
            <person name="Delehaunty K."/>
            <person name="Fronick C."/>
            <person name="Courtney B."/>
            <person name="Rock S.M."/>
            <person name="Belter E."/>
            <person name="Du F."/>
            <person name="Kim K."/>
            <person name="Abbott R.M."/>
            <person name="Cotton M."/>
            <person name="Levy A."/>
            <person name="Marchetto P."/>
            <person name="Ochoa K."/>
            <person name="Jackson S.M."/>
            <person name="Gillam B."/>
            <person name="Chen W."/>
            <person name="Yan L."/>
            <person name="Higginbotham J."/>
            <person name="Cardenas M."/>
            <person name="Waligorski J."/>
            <person name="Applebaum E."/>
            <person name="Phelps L."/>
            <person name="Falcone J."/>
            <person name="Kanchi K."/>
            <person name="Thane T."/>
            <person name="Scimone A."/>
            <person name="Thane N."/>
            <person name="Henke J."/>
            <person name="Wang T."/>
            <person name="Ruppert J."/>
            <person name="Shah N."/>
            <person name="Rotter K."/>
            <person name="Hodges J."/>
            <person name="Ingenthron E."/>
            <person name="Cordes M."/>
            <person name="Kohlberg S."/>
            <person name="Sgro J."/>
            <person name="Delgado B."/>
            <person name="Mead K."/>
            <person name="Chinwalla A."/>
            <person name="Leonard S."/>
            <person name="Crouse K."/>
            <person name="Collura K."/>
            <person name="Kudrna D."/>
            <person name="Currie J."/>
            <person name="He R."/>
            <person name="Angelova A."/>
            <person name="Rajasekar S."/>
            <person name="Mueller T."/>
            <person name="Lomeli R."/>
            <person name="Scara G."/>
            <person name="Ko A."/>
            <person name="Delaney K."/>
            <person name="Wissotski M."/>
            <person name="Lopez G."/>
            <person name="Campos D."/>
            <person name="Braidotti M."/>
            <person name="Ashley E."/>
            <person name="Golser W."/>
            <person name="Kim H."/>
            <person name="Lee S."/>
            <person name="Lin J."/>
            <person name="Dujmic Z."/>
            <person name="Kim W."/>
            <person name="Talag J."/>
            <person name="Zuccolo A."/>
            <person name="Fan C."/>
            <person name="Sebastian A."/>
            <person name="Kramer M."/>
            <person name="Spiegel L."/>
            <person name="Nascimento L."/>
            <person name="Zutavern T."/>
            <person name="Miller B."/>
            <person name="Ambroise C."/>
            <person name="Muller S."/>
            <person name="Spooner W."/>
            <person name="Narechania A."/>
            <person name="Ren L."/>
            <person name="Wei S."/>
            <person name="Kumari S."/>
            <person name="Faga B."/>
            <person name="Levy M.J."/>
            <person name="McMahan L."/>
            <person name="Van Buren P."/>
            <person name="Vaughn M.W."/>
            <person name="Ying K."/>
            <person name="Yeh C.-T."/>
            <person name="Emrich S.J."/>
            <person name="Jia Y."/>
            <person name="Kalyanaraman A."/>
            <person name="Hsia A.-P."/>
            <person name="Barbazuk W.B."/>
            <person name="Baucom R.S."/>
            <person name="Brutnell T.P."/>
            <person name="Carpita N.C."/>
            <person name="Chaparro C."/>
            <person name="Chia J.-M."/>
            <person name="Deragon J.-M."/>
            <person name="Estill J.C."/>
            <person name="Fu Y."/>
            <person name="Jeddeloh J.A."/>
            <person name="Han Y."/>
            <person name="Lee H."/>
            <person name="Li P."/>
            <person name="Lisch D.R."/>
            <person name="Liu S."/>
            <person name="Liu Z."/>
            <person name="Nagel D.H."/>
            <person name="McCann M.C."/>
            <person name="SanMiguel P."/>
            <person name="Myers A.M."/>
            <person name="Nettleton D."/>
            <person name="Nguyen J."/>
            <person name="Penning B.W."/>
            <person name="Ponnala L."/>
            <person name="Schneider K.L."/>
            <person name="Schwartz D.C."/>
            <person name="Sharma A."/>
            <person name="Soderlund C."/>
            <person name="Springer N.M."/>
            <person name="Sun Q."/>
            <person name="Wang H."/>
            <person name="Waterman M."/>
            <person name="Westerman R."/>
            <person name="Wolfgruber T.K."/>
            <person name="Yang L."/>
            <person name="Yu Y."/>
            <person name="Zhang L."/>
            <person name="Zhou S."/>
            <person name="Zhu Q."/>
            <person name="Bennetzen J.L."/>
            <person name="Dawe R.K."/>
            <person name="Jiang J."/>
            <person name="Jiang N."/>
            <person name="Presting G.G."/>
            <person name="Wessler S.R."/>
            <person name="Aluru S."/>
            <person name="Martienssen R.A."/>
            <person name="Clifton S.W."/>
            <person name="McCombie W.R."/>
            <person name="Wing R.A."/>
            <person name="Wilson R.K."/>
        </authorList>
    </citation>
    <scope>NUCLEOTIDE SEQUENCE [LARGE SCALE GENOMIC DNA]</scope>
    <source>
        <strain evidence="3">cv. B73</strain>
    </source>
</reference>
<gene>
    <name evidence="2" type="primary">LOC100285100</name>
</gene>
<feature type="compositionally biased region" description="Basic residues" evidence="1">
    <location>
        <begin position="243"/>
        <end position="253"/>
    </location>
</feature>
<feature type="region of interest" description="Disordered" evidence="1">
    <location>
        <begin position="97"/>
        <end position="147"/>
    </location>
</feature>
<feature type="compositionally biased region" description="Basic and acidic residues" evidence="1">
    <location>
        <begin position="490"/>
        <end position="499"/>
    </location>
</feature>
<sequence>IKISGAGERAAARADCDPEAAAGSQAGPLVSCLVSSRLPPPPPPGTNPAQPHSSEARRGHHNVPPSRSSAPLQILLPFENLLFSPLLAAAPTIPADGRFSPSQLPLTTPQQARKPRRQRHVPRHHPVARPRGSPSVQGRETQPHVVTHGRHRAAPLLLLQGGLVRGGGAPGVRAPRARRPQGAGGHPPGPHLHLGRPAESPLPSSRRGERRRRRARRRGAPQVPPRAGLPRARRARDAAPLRRVARRVRRGRGGGRGAGLQGAGGRGGVHARVGPGRAPRVLQRVRRVQGQGHVRARLRRRRPPGALPPVARPGDGARRARAHAQAPRRQRHHTGDRPEGHAEAGAQSRQQPDPLPLPGQLPGDGGAQGVHQRAVVLLRALLHGLALPHGAHQEQVRHRSRGQRRRDAVQVHPAGAGAGAVRRAEPRRRARERTAEAGVRVHHQGWREGVPGDRRYRGRRNDNVGPRRRGLGPGVRRRVRAGGRRQLHPLRGEGEDGPGHNRRRRRRAAAQRLHGSGGRQDGAVHRQLRFPEAEGRRLPLLRAQAVGVA</sequence>
<feature type="region of interest" description="Disordered" evidence="1">
    <location>
        <begin position="167"/>
        <end position="368"/>
    </location>
</feature>
<dbReference type="Gramene" id="Zm00001eb286330_T001">
    <property type="protein sequence ID" value="Zm00001eb286330_P001"/>
    <property type="gene ID" value="Zm00001eb286330"/>
</dbReference>
<feature type="compositionally biased region" description="Basic and acidic residues" evidence="1">
    <location>
        <begin position="333"/>
        <end position="342"/>
    </location>
</feature>
<evidence type="ECO:0000313" key="3">
    <source>
        <dbReference type="Proteomes" id="UP000007305"/>
    </source>
</evidence>
<feature type="compositionally biased region" description="Basic and acidic residues" evidence="1">
    <location>
        <begin position="450"/>
        <end position="462"/>
    </location>
</feature>
<feature type="compositionally biased region" description="Basic residues" evidence="1">
    <location>
        <begin position="466"/>
        <end position="488"/>
    </location>
</feature>
<proteinExistence type="predicted"/>